<feature type="domain" description="HTH crp-type" evidence="1">
    <location>
        <begin position="155"/>
        <end position="220"/>
    </location>
</feature>
<protein>
    <submittedName>
        <fullName evidence="2">CRP-like cAMP-binding protein</fullName>
    </submittedName>
</protein>
<dbReference type="Pfam" id="PF13545">
    <property type="entry name" value="HTH_Crp_2"/>
    <property type="match status" value="1"/>
</dbReference>
<dbReference type="InterPro" id="IPR012318">
    <property type="entry name" value="HTH_CRP"/>
</dbReference>
<dbReference type="Proteomes" id="UP000320653">
    <property type="component" value="Unassembled WGS sequence"/>
</dbReference>
<dbReference type="SUPFAM" id="SSF46785">
    <property type="entry name" value="Winged helix' DNA-binding domain"/>
    <property type="match status" value="1"/>
</dbReference>
<comment type="caution">
    <text evidence="2">The sequence shown here is derived from an EMBL/GenBank/DDBJ whole genome shotgun (WGS) entry which is preliminary data.</text>
</comment>
<dbReference type="InterPro" id="IPR036388">
    <property type="entry name" value="WH-like_DNA-bd_sf"/>
</dbReference>
<proteinExistence type="predicted"/>
<dbReference type="GO" id="GO:0006355">
    <property type="term" value="P:regulation of DNA-templated transcription"/>
    <property type="evidence" value="ECO:0007669"/>
    <property type="project" value="InterPro"/>
</dbReference>
<gene>
    <name evidence="2" type="ORF">FHW37_103323</name>
</gene>
<evidence type="ECO:0000259" key="1">
    <source>
        <dbReference type="Pfam" id="PF13545"/>
    </source>
</evidence>
<evidence type="ECO:0000313" key="3">
    <source>
        <dbReference type="Proteomes" id="UP000320653"/>
    </source>
</evidence>
<evidence type="ECO:0000313" key="2">
    <source>
        <dbReference type="EMBL" id="TWF54457.1"/>
    </source>
</evidence>
<organism evidence="2 3">
    <name type="scientific">Neorhizobium alkalisoli</name>
    <dbReference type="NCBI Taxonomy" id="528178"/>
    <lineage>
        <taxon>Bacteria</taxon>
        <taxon>Pseudomonadati</taxon>
        <taxon>Pseudomonadota</taxon>
        <taxon>Alphaproteobacteria</taxon>
        <taxon>Hyphomicrobiales</taxon>
        <taxon>Rhizobiaceae</taxon>
        <taxon>Rhizobium/Agrobacterium group</taxon>
        <taxon>Neorhizobium</taxon>
    </lineage>
</organism>
<dbReference type="Gene3D" id="1.10.10.10">
    <property type="entry name" value="Winged helix-like DNA-binding domain superfamily/Winged helix DNA-binding domain"/>
    <property type="match status" value="1"/>
</dbReference>
<reference evidence="2 3" key="1">
    <citation type="submission" date="2019-06" db="EMBL/GenBank/DDBJ databases">
        <title>Sorghum-associated microbial communities from plants grown in Nebraska, USA.</title>
        <authorList>
            <person name="Schachtman D."/>
        </authorList>
    </citation>
    <scope>NUCLEOTIDE SEQUENCE [LARGE SCALE GENOMIC DNA]</scope>
    <source>
        <strain evidence="2 3">1225</strain>
    </source>
</reference>
<dbReference type="GO" id="GO:0003677">
    <property type="term" value="F:DNA binding"/>
    <property type="evidence" value="ECO:0007669"/>
    <property type="project" value="InterPro"/>
</dbReference>
<dbReference type="EMBL" id="VIWP01000003">
    <property type="protein sequence ID" value="TWF54457.1"/>
    <property type="molecule type" value="Genomic_DNA"/>
</dbReference>
<accession>A0A561QVR2</accession>
<dbReference type="InterPro" id="IPR036390">
    <property type="entry name" value="WH_DNA-bd_sf"/>
</dbReference>
<sequence>MTYAQADMASAVPANRLLRLLAASDYLRIEPHLEFLDLPQAMQLSGPDDIDEYCYFPTSGIGSTILVSRKGTQSETCLFGFEGMSPASALLGSDRNPNRVIMQVAGQGVRISRPKLYEIVQGSDTMRRLFFRWAHVVSTQISFTALANANHTIDQRLARWILMCHDRADGDEIKLTHEFLSIMLSVRRPSVTTALHELEGMRFIYSHRGTVIVRNRQALEGFAGDAYGGSEKEYLRLLGPLVRGSVSARAVGL</sequence>
<name>A0A561QVR2_9HYPH</name>
<dbReference type="RefSeq" id="WP_246690748.1">
    <property type="nucleotide sequence ID" value="NZ_VIWP01000003.1"/>
</dbReference>
<keyword evidence="3" id="KW-1185">Reference proteome</keyword>
<dbReference type="AlphaFoldDB" id="A0A561QVR2"/>